<dbReference type="HOGENOM" id="CLU_2128851_0_0_4"/>
<name>A4JCC9_BURVG</name>
<gene>
    <name evidence="1" type="ordered locus">Bcep1808_0921</name>
</gene>
<proteinExistence type="predicted"/>
<protein>
    <submittedName>
        <fullName evidence="1">Uncharacterized protein</fullName>
    </submittedName>
</protein>
<organism evidence="1 2">
    <name type="scientific">Burkholderia vietnamiensis (strain G4 / LMG 22486)</name>
    <name type="common">Burkholderia cepacia (strain R1808)</name>
    <dbReference type="NCBI Taxonomy" id="269482"/>
    <lineage>
        <taxon>Bacteria</taxon>
        <taxon>Pseudomonadati</taxon>
        <taxon>Pseudomonadota</taxon>
        <taxon>Betaproteobacteria</taxon>
        <taxon>Burkholderiales</taxon>
        <taxon>Burkholderiaceae</taxon>
        <taxon>Burkholderia</taxon>
        <taxon>Burkholderia cepacia complex</taxon>
    </lineage>
</organism>
<dbReference type="AlphaFoldDB" id="A4JCC9"/>
<evidence type="ECO:0000313" key="2">
    <source>
        <dbReference type="Proteomes" id="UP000002287"/>
    </source>
</evidence>
<reference evidence="2" key="1">
    <citation type="submission" date="2007-03" db="EMBL/GenBank/DDBJ databases">
        <title>Complete sequence of chromosome 1 of Burkholderia vietnamiensis G4.</title>
        <authorList>
            <consortium name="US DOE Joint Genome Institute"/>
            <person name="Copeland A."/>
            <person name="Lucas S."/>
            <person name="Lapidus A."/>
            <person name="Barry K."/>
            <person name="Detter J.C."/>
            <person name="Glavina del Rio T."/>
            <person name="Hammon N."/>
            <person name="Israni S."/>
            <person name="Dalin E."/>
            <person name="Tice H."/>
            <person name="Pitluck S."/>
            <person name="Chain P."/>
            <person name="Malfatti S."/>
            <person name="Shin M."/>
            <person name="Vergez L."/>
            <person name="Schmutz J."/>
            <person name="Larimer F."/>
            <person name="Land M."/>
            <person name="Hauser L."/>
            <person name="Kyrpides N."/>
            <person name="Tiedje J."/>
            <person name="Richardson P."/>
        </authorList>
    </citation>
    <scope>NUCLEOTIDE SEQUENCE [LARGE SCALE GENOMIC DNA]</scope>
    <source>
        <strain evidence="2">G4 / LMG 22486</strain>
    </source>
</reference>
<dbReference type="EMBL" id="CP000614">
    <property type="protein sequence ID" value="ABO53932.1"/>
    <property type="molecule type" value="Genomic_DNA"/>
</dbReference>
<evidence type="ECO:0000313" key="1">
    <source>
        <dbReference type="EMBL" id="ABO53932.1"/>
    </source>
</evidence>
<accession>A4JCC9</accession>
<sequence>MEIFSVNEKVCFGKQRLQYNEITSFHYPCSAQTSIADVSIIGLFARWRWQCRDGATSVRTADDCNRMLRRRNARIIGALRPRDHSFAILNTVLRHALLYRSHGASYTTKRIGD</sequence>
<dbReference type="KEGG" id="bvi:Bcep1808_0921"/>
<dbReference type="Proteomes" id="UP000002287">
    <property type="component" value="Chromosome 1"/>
</dbReference>